<dbReference type="PRINTS" id="PR00449">
    <property type="entry name" value="RASTRNSFRMNG"/>
</dbReference>
<dbReference type="GO" id="GO:0003924">
    <property type="term" value="F:GTPase activity"/>
    <property type="evidence" value="ECO:0007669"/>
    <property type="project" value="TreeGrafter"/>
</dbReference>
<dbReference type="KEGG" id="tcr:503999.70"/>
<dbReference type="RefSeq" id="XP_813440.1">
    <property type="nucleotide sequence ID" value="XM_808347.1"/>
</dbReference>
<dbReference type="InterPro" id="IPR027417">
    <property type="entry name" value="P-loop_NTPase"/>
</dbReference>
<dbReference type="Pfam" id="PF04670">
    <property type="entry name" value="Gtr1_RagA"/>
    <property type="match status" value="1"/>
</dbReference>
<organism evidence="4 5">
    <name type="scientific">Trypanosoma cruzi (strain CL Brener)</name>
    <dbReference type="NCBI Taxonomy" id="353153"/>
    <lineage>
        <taxon>Eukaryota</taxon>
        <taxon>Discoba</taxon>
        <taxon>Euglenozoa</taxon>
        <taxon>Kinetoplastea</taxon>
        <taxon>Metakinetoplastina</taxon>
        <taxon>Trypanosomatida</taxon>
        <taxon>Trypanosomatidae</taxon>
        <taxon>Trypanosoma</taxon>
        <taxon>Schizotrypanum</taxon>
    </lineage>
</organism>
<name>Q4DGD5_TRYCC</name>
<dbReference type="GO" id="GO:0010507">
    <property type="term" value="P:negative regulation of autophagy"/>
    <property type="evidence" value="ECO:0007669"/>
    <property type="project" value="TreeGrafter"/>
</dbReference>
<evidence type="ECO:0000313" key="4">
    <source>
        <dbReference type="EMBL" id="EAN91589.1"/>
    </source>
</evidence>
<dbReference type="eggNOG" id="KOG3886">
    <property type="taxonomic scope" value="Eukaryota"/>
</dbReference>
<keyword evidence="2" id="KW-0547">Nucleotide-binding</keyword>
<dbReference type="SUPFAM" id="SSF52540">
    <property type="entry name" value="P-loop containing nucleoside triphosphate hydrolases"/>
    <property type="match status" value="1"/>
</dbReference>
<dbReference type="FunCoup" id="Q4DGD5">
    <property type="interactions" value="169"/>
</dbReference>
<proteinExistence type="inferred from homology"/>
<protein>
    <submittedName>
        <fullName evidence="4">Ras-family member, GTP-binding protein, putative</fullName>
    </submittedName>
</protein>
<reference evidence="4 5" key="1">
    <citation type="journal article" date="2005" name="Science">
        <title>The genome sequence of Trypanosoma cruzi, etiologic agent of Chagas disease.</title>
        <authorList>
            <person name="El-Sayed N.M."/>
            <person name="Myler P.J."/>
            <person name="Bartholomeu D.C."/>
            <person name="Nilsson D."/>
            <person name="Aggarwal G."/>
            <person name="Tran A.N."/>
            <person name="Ghedin E."/>
            <person name="Worthey E.A."/>
            <person name="Delcher A.L."/>
            <person name="Blandin G."/>
            <person name="Westenberger S.J."/>
            <person name="Caler E."/>
            <person name="Cerqueira G.C."/>
            <person name="Branche C."/>
            <person name="Haas B."/>
            <person name="Anupama A."/>
            <person name="Arner E."/>
            <person name="Aslund L."/>
            <person name="Attipoe P."/>
            <person name="Bontempi E."/>
            <person name="Bringaud F."/>
            <person name="Burton P."/>
            <person name="Cadag E."/>
            <person name="Campbell D.A."/>
            <person name="Carrington M."/>
            <person name="Crabtree J."/>
            <person name="Darban H."/>
            <person name="da Silveira J.F."/>
            <person name="de Jong P."/>
            <person name="Edwards K."/>
            <person name="Englund P.T."/>
            <person name="Fazelina G."/>
            <person name="Feldblyum T."/>
            <person name="Ferella M."/>
            <person name="Frasch A.C."/>
            <person name="Gull K."/>
            <person name="Horn D."/>
            <person name="Hou L."/>
            <person name="Huang Y."/>
            <person name="Kindlund E."/>
            <person name="Klingbeil M."/>
            <person name="Kluge S."/>
            <person name="Koo H."/>
            <person name="Lacerda D."/>
            <person name="Levin M.J."/>
            <person name="Lorenzi H."/>
            <person name="Louie T."/>
            <person name="Machado C.R."/>
            <person name="McCulloch R."/>
            <person name="McKenna A."/>
            <person name="Mizuno Y."/>
            <person name="Mottram J.C."/>
            <person name="Nelson S."/>
            <person name="Ochaya S."/>
            <person name="Osoegawa K."/>
            <person name="Pai G."/>
            <person name="Parsons M."/>
            <person name="Pentony M."/>
            <person name="Pettersson U."/>
            <person name="Pop M."/>
            <person name="Ramirez J.L."/>
            <person name="Rinta J."/>
            <person name="Robertson L."/>
            <person name="Salzberg S.L."/>
            <person name="Sanchez D.O."/>
            <person name="Seyler A."/>
            <person name="Sharma R."/>
            <person name="Shetty J."/>
            <person name="Simpson A.J."/>
            <person name="Sisk E."/>
            <person name="Tammi M.T."/>
            <person name="Tarleton R."/>
            <person name="Teixeira S."/>
            <person name="Van Aken S."/>
            <person name="Vogt C."/>
            <person name="Ward P.N."/>
            <person name="Wickstead B."/>
            <person name="Wortman J."/>
            <person name="White O."/>
            <person name="Fraser C.M."/>
            <person name="Stuart K.D."/>
            <person name="Andersson B."/>
        </authorList>
    </citation>
    <scope>NUCLEOTIDE SEQUENCE [LARGE SCALE GENOMIC DNA]</scope>
    <source>
        <strain evidence="4 5">CL Brener</strain>
    </source>
</reference>
<comment type="similarity">
    <text evidence="1">Belongs to the GTR/RAG GTP-binding protein family.</text>
</comment>
<dbReference type="Gene3D" id="3.40.50.300">
    <property type="entry name" value="P-loop containing nucleotide triphosphate hydrolases"/>
    <property type="match status" value="1"/>
</dbReference>
<dbReference type="EMBL" id="AAHK01000512">
    <property type="protein sequence ID" value="EAN91589.1"/>
    <property type="molecule type" value="Genomic_DNA"/>
</dbReference>
<dbReference type="SMR" id="Q4DGD5"/>
<sequence length="377" mass="42984">MNWASGSLGWEKGVMQDQIQKLLLMGPGGAGKTCMRSIIFDNYLPRDVLRLGISISLDQSQVRMFNNLYLNLWDCGGQHRYVAEYLNRQKEYIFRSVSVMLFVFDINSMSRESNDTYGGMSTDWSRPEMLEYFQSAMHYIRQYSPHAKIFVLLHKMDLIAKELRESIFESRKAEILSRIEGDECTCNIQFFATSIWSDSLYFAYSSVVRSLIPHRDVLMEEMKKLLIGCNAMEVALYERSTFLCLTHVSRTDADEIFAGDAGSSKKNKNKDTYVDTDGNAFCSPGCEFRTTEVSETVKHFKLSCMNNSTSLDGFQITTDTFTALLHPFTNCTCVLLVSTDPSVSVELHKRNVCSAQRAFELFLQSGDPVAEEMRQIL</sequence>
<dbReference type="Gene3D" id="3.30.450.190">
    <property type="match status" value="1"/>
</dbReference>
<dbReference type="GO" id="GO:0009267">
    <property type="term" value="P:cellular response to starvation"/>
    <property type="evidence" value="ECO:0007669"/>
    <property type="project" value="TreeGrafter"/>
</dbReference>
<dbReference type="GO" id="GO:0005764">
    <property type="term" value="C:lysosome"/>
    <property type="evidence" value="ECO:0007669"/>
    <property type="project" value="TreeGrafter"/>
</dbReference>
<keyword evidence="3" id="KW-0342">GTP-binding</keyword>
<evidence type="ECO:0000256" key="3">
    <source>
        <dbReference type="ARBA" id="ARBA00023134"/>
    </source>
</evidence>
<dbReference type="InterPro" id="IPR006762">
    <property type="entry name" value="Gtr1_RagA"/>
</dbReference>
<dbReference type="Proteomes" id="UP000002296">
    <property type="component" value="Unassembled WGS sequence"/>
</dbReference>
<dbReference type="InParanoid" id="Q4DGD5"/>
<comment type="caution">
    <text evidence="4">The sequence shown here is derived from an EMBL/GenBank/DDBJ whole genome shotgun (WGS) entry which is preliminary data.</text>
</comment>
<gene>
    <name evidence="4" type="ORF">Tc00.1047053503999.70</name>
</gene>
<dbReference type="PaxDb" id="353153-Q4DGD5"/>
<dbReference type="PANTHER" id="PTHR11259">
    <property type="entry name" value="RAS-RELATED GTP BINDING RAG/GTR YEAST"/>
    <property type="match status" value="1"/>
</dbReference>
<dbReference type="GO" id="GO:1990131">
    <property type="term" value="C:Gtr1-Gtr2 GTPase complex"/>
    <property type="evidence" value="ECO:0007669"/>
    <property type="project" value="TreeGrafter"/>
</dbReference>
<accession>Q4DGD5</accession>
<evidence type="ECO:0000256" key="2">
    <source>
        <dbReference type="ARBA" id="ARBA00022741"/>
    </source>
</evidence>
<dbReference type="GO" id="GO:1904263">
    <property type="term" value="P:positive regulation of TORC1 signaling"/>
    <property type="evidence" value="ECO:0007669"/>
    <property type="project" value="TreeGrafter"/>
</dbReference>
<dbReference type="GeneID" id="3544804"/>
<keyword evidence="5" id="KW-1185">Reference proteome</keyword>
<dbReference type="GO" id="GO:0005525">
    <property type="term" value="F:GTP binding"/>
    <property type="evidence" value="ECO:0007669"/>
    <property type="project" value="UniProtKB-KW"/>
</dbReference>
<dbReference type="STRING" id="353153.Q4DGD5"/>
<evidence type="ECO:0000313" key="5">
    <source>
        <dbReference type="Proteomes" id="UP000002296"/>
    </source>
</evidence>
<dbReference type="GO" id="GO:0005634">
    <property type="term" value="C:nucleus"/>
    <property type="evidence" value="ECO:0007669"/>
    <property type="project" value="TreeGrafter"/>
</dbReference>
<dbReference type="PANTHER" id="PTHR11259:SF1">
    <property type="entry name" value="RAS-RELATED GTP-BINDING PROTEIN"/>
    <property type="match status" value="1"/>
</dbReference>
<evidence type="ECO:0000256" key="1">
    <source>
        <dbReference type="ARBA" id="ARBA00007756"/>
    </source>
</evidence>
<dbReference type="AlphaFoldDB" id="Q4DGD5"/>